<dbReference type="EMBL" id="CP038488">
    <property type="protein sequence ID" value="QFZ29010.1"/>
    <property type="molecule type" value="Genomic_DNA"/>
</dbReference>
<keyword evidence="2" id="KW-1185">Reference proteome</keyword>
<protein>
    <submittedName>
        <fullName evidence="1">Uncharacterized protein</fullName>
    </submittedName>
</protein>
<evidence type="ECO:0000313" key="2">
    <source>
        <dbReference type="Proteomes" id="UP000326582"/>
    </source>
</evidence>
<reference evidence="2" key="1">
    <citation type="journal article" date="2019" name="MBio">
        <title>Comparative genomics for the elucidation of multidrug resistance (MDR) in Candida lusitaniae.</title>
        <authorList>
            <person name="Kannan A."/>
            <person name="Asner S.A."/>
            <person name="Trachsel E."/>
            <person name="Kelly S."/>
            <person name="Parker J."/>
            <person name="Sanglard D."/>
        </authorList>
    </citation>
    <scope>NUCLEOTIDE SEQUENCE [LARGE SCALE GENOMIC DNA]</scope>
    <source>
        <strain evidence="2">P1</strain>
    </source>
</reference>
<accession>A0ACD0WNP9</accession>
<organism evidence="1 2">
    <name type="scientific">Clavispora lusitaniae</name>
    <name type="common">Candida lusitaniae</name>
    <dbReference type="NCBI Taxonomy" id="36911"/>
    <lineage>
        <taxon>Eukaryota</taxon>
        <taxon>Fungi</taxon>
        <taxon>Dikarya</taxon>
        <taxon>Ascomycota</taxon>
        <taxon>Saccharomycotina</taxon>
        <taxon>Pichiomycetes</taxon>
        <taxon>Metschnikowiaceae</taxon>
        <taxon>Clavispora</taxon>
    </lineage>
</organism>
<evidence type="ECO:0000313" key="1">
    <source>
        <dbReference type="EMBL" id="QFZ29010.1"/>
    </source>
</evidence>
<dbReference type="Proteomes" id="UP000326582">
    <property type="component" value="Chromosome 5"/>
</dbReference>
<name>A0ACD0WNP9_CLALS</name>
<proteinExistence type="predicted"/>
<sequence>MDSHLLPTVWKCTVIGDSQYMYGFARRSPYAVYVTDLSNLWLDEPSEEKVQKLALSEGISDFDASKYDLLLSQLETAFNDAQKLEFSAPSDGPITIKAPLSSELVWNFELVKADEKVTSLFFSQVFTHSLSNHNYLLFRIAKLESMIRTRDNYMLYLEENYKTVNGTELIDKYRRQRPDDAKLLTRYDSDATKLDTSSSFRNLMLKNTDADSHQLLWRIVSAAVDDEHTWKSSIANPEKDVVAETVPSVIKRERDTSSDSITSKRIKLEPLEQVPKIKQKSTSPRRKRIGIVRR</sequence>
<gene>
    <name evidence="1" type="ORF">EJF14_50232</name>
</gene>